<protein>
    <submittedName>
        <fullName evidence="2">Uncharacterized protein</fullName>
    </submittedName>
</protein>
<proteinExistence type="predicted"/>
<evidence type="ECO:0000313" key="3">
    <source>
        <dbReference type="Proteomes" id="UP000076489"/>
    </source>
</evidence>
<keyword evidence="1" id="KW-1133">Transmembrane helix</keyword>
<evidence type="ECO:0000256" key="1">
    <source>
        <dbReference type="SAM" id="Phobius"/>
    </source>
</evidence>
<reference evidence="2 3" key="2">
    <citation type="journal article" date="2018" name="Nature">
        <title>Mutant phenotypes for thousands of bacterial genes of unknown function.</title>
        <authorList>
            <person name="Price M.N."/>
            <person name="Wetmore K.M."/>
            <person name="Waters R.J."/>
            <person name="Callaghan M."/>
            <person name="Ray J."/>
            <person name="Liu H."/>
            <person name="Kuehl J.V."/>
            <person name="Melnyk R.A."/>
            <person name="Lamson J.S."/>
            <person name="Suh Y."/>
            <person name="Carlson H.K."/>
            <person name="Esquivel Z."/>
            <person name="Sadeeshkumar H."/>
            <person name="Chakraborty R."/>
            <person name="Zane G.M."/>
            <person name="Rubin B.E."/>
            <person name="Wall J.D."/>
            <person name="Visel A."/>
            <person name="Bristow J."/>
            <person name="Blow M.J."/>
            <person name="Arkin A.P."/>
            <person name="Deutschbauer A.M."/>
        </authorList>
    </citation>
    <scope>NUCLEOTIDE SEQUENCE [LARGE SCALE GENOMIC DNA]</scope>
    <source>
        <strain evidence="2 3">FW300-N1B4</strain>
    </source>
</reference>
<reference evidence="3" key="1">
    <citation type="submission" date="2016-03" db="EMBL/GenBank/DDBJ databases">
        <authorList>
            <person name="Ray J."/>
            <person name="Price M."/>
            <person name="Deutschbauer A."/>
        </authorList>
    </citation>
    <scope>NUCLEOTIDE SEQUENCE [LARGE SCALE GENOMIC DNA]</scope>
    <source>
        <strain evidence="3">FW300-N1B4</strain>
    </source>
</reference>
<dbReference type="RefSeq" id="WP_063341196.1">
    <property type="nucleotide sequence ID" value="NZ_LUKJ01000003.1"/>
</dbReference>
<accession>A0A162BHW8</accession>
<comment type="caution">
    <text evidence="2">The sequence shown here is derived from an EMBL/GenBank/DDBJ whole genome shotgun (WGS) entry which is preliminary data.</text>
</comment>
<evidence type="ECO:0000313" key="2">
    <source>
        <dbReference type="EMBL" id="KZN15913.1"/>
    </source>
</evidence>
<dbReference type="EMBL" id="LUKJ01000003">
    <property type="protein sequence ID" value="KZN15913.1"/>
    <property type="molecule type" value="Genomic_DNA"/>
</dbReference>
<dbReference type="Proteomes" id="UP000076489">
    <property type="component" value="Unassembled WGS sequence"/>
</dbReference>
<keyword evidence="1" id="KW-0472">Membrane</keyword>
<gene>
    <name evidence="2" type="ORF">A1D17_06965</name>
</gene>
<dbReference type="AlphaFoldDB" id="A0A162BHW8"/>
<sequence length="148" mass="16376">MALVILDGVIQEIGFGSYIDGQRIISFVKINGVRVKDVICDDYMRSFLVVGRTVKLALVRRLQGVHVLYSAQLEDGEIVSKGKGLAVAWVIMLGFAFSLLMSPIFIAILRATHSIMVSLIILIGTGTGIAYFVMKDHFKARKVFNITR</sequence>
<feature type="transmembrane region" description="Helical" evidence="1">
    <location>
        <begin position="86"/>
        <end position="109"/>
    </location>
</feature>
<organism evidence="2 3">
    <name type="scientific">Pseudomonas fluorescens</name>
    <dbReference type="NCBI Taxonomy" id="294"/>
    <lineage>
        <taxon>Bacteria</taxon>
        <taxon>Pseudomonadati</taxon>
        <taxon>Pseudomonadota</taxon>
        <taxon>Gammaproteobacteria</taxon>
        <taxon>Pseudomonadales</taxon>
        <taxon>Pseudomonadaceae</taxon>
        <taxon>Pseudomonas</taxon>
    </lineage>
</organism>
<feature type="transmembrane region" description="Helical" evidence="1">
    <location>
        <begin position="115"/>
        <end position="134"/>
    </location>
</feature>
<name>A0A162BHW8_PSEFL</name>
<keyword evidence="1" id="KW-0812">Transmembrane</keyword>